<evidence type="ECO:0000313" key="4">
    <source>
        <dbReference type="Proteomes" id="UP001310022"/>
    </source>
</evidence>
<evidence type="ECO:0000256" key="1">
    <source>
        <dbReference type="SAM" id="Phobius"/>
    </source>
</evidence>
<dbReference type="Proteomes" id="UP001310022">
    <property type="component" value="Unassembled WGS sequence"/>
</dbReference>
<keyword evidence="1" id="KW-0812">Transmembrane</keyword>
<evidence type="ECO:0000313" key="3">
    <source>
        <dbReference type="EMBL" id="GJM64650.1"/>
    </source>
</evidence>
<protein>
    <recommendedName>
        <fullName evidence="2">DUF5675 domain-containing protein</fullName>
    </recommendedName>
</protein>
<comment type="caution">
    <text evidence="3">The sequence shown here is derived from an EMBL/GenBank/DDBJ whole genome shotgun (WGS) entry which is preliminary data.</text>
</comment>
<keyword evidence="1" id="KW-1133">Transmembrane helix</keyword>
<evidence type="ECO:0000259" key="2">
    <source>
        <dbReference type="Pfam" id="PF18925"/>
    </source>
</evidence>
<sequence length="251" mass="29444">MVLLFITNPSVLDDIWLWLIGFAGFIIAFFENIFRNITKPFSKKDKETQLTEPPEVSKSDLENKVENLIQVIEKKEKLEASNSSFNGTTINVLRYFDDGETTLGLMFIKNEFFAYTLEDTHQEVKIPSETRIPAGNYSVEFRKEDTELTQKYRTRYNWFNYHLEIKNIPDFQRVYIHIGNNRHDTGGCILIADGVNASSMEKTIQYSTRAFERFYKRIEALIEGGEKIRICISNEDWVKFLKNDITRYETI</sequence>
<dbReference type="Pfam" id="PF18925">
    <property type="entry name" value="DUF5675"/>
    <property type="match status" value="1"/>
</dbReference>
<organism evidence="3 4">
    <name type="scientific">Persicobacter diffluens</name>
    <dbReference type="NCBI Taxonomy" id="981"/>
    <lineage>
        <taxon>Bacteria</taxon>
        <taxon>Pseudomonadati</taxon>
        <taxon>Bacteroidota</taxon>
        <taxon>Cytophagia</taxon>
        <taxon>Cytophagales</taxon>
        <taxon>Persicobacteraceae</taxon>
        <taxon>Persicobacter</taxon>
    </lineage>
</organism>
<accession>A0AAN4W4Y4</accession>
<reference evidence="3 4" key="1">
    <citation type="submission" date="2021-12" db="EMBL/GenBank/DDBJ databases">
        <title>Genome sequencing of bacteria with rrn-lacking chromosome and rrn-plasmid.</title>
        <authorList>
            <person name="Anda M."/>
            <person name="Iwasaki W."/>
        </authorList>
    </citation>
    <scope>NUCLEOTIDE SEQUENCE [LARGE SCALE GENOMIC DNA]</scope>
    <source>
        <strain evidence="3 4">NBRC 15940</strain>
    </source>
</reference>
<dbReference type="InterPro" id="IPR043732">
    <property type="entry name" value="DUF5675"/>
</dbReference>
<name>A0AAN4W4Y4_9BACT</name>
<proteinExistence type="predicted"/>
<dbReference type="AlphaFoldDB" id="A0AAN4W4Y4"/>
<keyword evidence="4" id="KW-1185">Reference proteome</keyword>
<gene>
    <name evidence="3" type="ORF">PEDI_52020</name>
</gene>
<keyword evidence="1" id="KW-0472">Membrane</keyword>
<feature type="transmembrane region" description="Helical" evidence="1">
    <location>
        <begin position="15"/>
        <end position="34"/>
    </location>
</feature>
<dbReference type="EMBL" id="BQKE01000006">
    <property type="protein sequence ID" value="GJM64650.1"/>
    <property type="molecule type" value="Genomic_DNA"/>
</dbReference>
<feature type="domain" description="DUF5675" evidence="2">
    <location>
        <begin position="92"/>
        <end position="219"/>
    </location>
</feature>